<dbReference type="Gene3D" id="3.30.70.920">
    <property type="match status" value="1"/>
</dbReference>
<evidence type="ECO:0000313" key="5">
    <source>
        <dbReference type="EMBL" id="SEO83771.1"/>
    </source>
</evidence>
<dbReference type="GO" id="GO:0043565">
    <property type="term" value="F:sequence-specific DNA binding"/>
    <property type="evidence" value="ECO:0007669"/>
    <property type="project" value="InterPro"/>
</dbReference>
<dbReference type="RefSeq" id="WP_093118706.1">
    <property type="nucleotide sequence ID" value="NZ_FODS01000013.1"/>
</dbReference>
<dbReference type="InterPro" id="IPR019887">
    <property type="entry name" value="Tscrpt_reg_AsnC/Lrp_C"/>
</dbReference>
<dbReference type="CDD" id="cd00090">
    <property type="entry name" value="HTH_ARSR"/>
    <property type="match status" value="1"/>
</dbReference>
<dbReference type="OrthoDB" id="9803143at2"/>
<dbReference type="Proteomes" id="UP000198893">
    <property type="component" value="Unassembled WGS sequence"/>
</dbReference>
<evidence type="ECO:0000256" key="2">
    <source>
        <dbReference type="ARBA" id="ARBA00023125"/>
    </source>
</evidence>
<dbReference type="EMBL" id="FODS01000013">
    <property type="protein sequence ID" value="SEO83771.1"/>
    <property type="molecule type" value="Genomic_DNA"/>
</dbReference>
<name>A0A1H8SYK4_9RHOB</name>
<gene>
    <name evidence="5" type="ORF">SAMN04490248_113107</name>
</gene>
<evidence type="ECO:0000256" key="3">
    <source>
        <dbReference type="ARBA" id="ARBA00023163"/>
    </source>
</evidence>
<dbReference type="InterPro" id="IPR000485">
    <property type="entry name" value="AsnC-type_HTH_dom"/>
</dbReference>
<protein>
    <submittedName>
        <fullName evidence="5">Transcriptional regulator, AsnC family</fullName>
    </submittedName>
</protein>
<dbReference type="SUPFAM" id="SSF46785">
    <property type="entry name" value="Winged helix' DNA-binding domain"/>
    <property type="match status" value="1"/>
</dbReference>
<dbReference type="Pfam" id="PF13412">
    <property type="entry name" value="HTH_24"/>
    <property type="match status" value="1"/>
</dbReference>
<evidence type="ECO:0000256" key="1">
    <source>
        <dbReference type="ARBA" id="ARBA00023015"/>
    </source>
</evidence>
<dbReference type="PANTHER" id="PTHR30154">
    <property type="entry name" value="LEUCINE-RESPONSIVE REGULATORY PROTEIN"/>
    <property type="match status" value="1"/>
</dbReference>
<dbReference type="InterPro" id="IPR011008">
    <property type="entry name" value="Dimeric_a/b-barrel"/>
</dbReference>
<dbReference type="PRINTS" id="PR00033">
    <property type="entry name" value="HTHASNC"/>
</dbReference>
<dbReference type="PROSITE" id="PS50956">
    <property type="entry name" value="HTH_ASNC_2"/>
    <property type="match status" value="1"/>
</dbReference>
<keyword evidence="1" id="KW-0805">Transcription regulation</keyword>
<dbReference type="InterPro" id="IPR036388">
    <property type="entry name" value="WH-like_DNA-bd_sf"/>
</dbReference>
<reference evidence="5 6" key="1">
    <citation type="submission" date="2016-10" db="EMBL/GenBank/DDBJ databases">
        <authorList>
            <person name="de Groot N.N."/>
        </authorList>
    </citation>
    <scope>NUCLEOTIDE SEQUENCE [LARGE SCALE GENOMIC DNA]</scope>
    <source>
        <strain evidence="5 6">DSM 27842</strain>
    </source>
</reference>
<dbReference type="SMART" id="SM00344">
    <property type="entry name" value="HTH_ASNC"/>
    <property type="match status" value="1"/>
</dbReference>
<evidence type="ECO:0000313" key="6">
    <source>
        <dbReference type="Proteomes" id="UP000198893"/>
    </source>
</evidence>
<dbReference type="PANTHER" id="PTHR30154:SF34">
    <property type="entry name" value="TRANSCRIPTIONAL REGULATOR AZLB"/>
    <property type="match status" value="1"/>
</dbReference>
<sequence>MTNIPEIDRRILRELHRDGRQPNAQLAERVGLSASQCWQRVRKLEKSGLIQGYTARINHDALGAPETALVEISLERNEGYQLEDVCRRLAQFPEVLEAHITSGEFDVFIKVAVSGTRGYEQFLKDKLYSIAGIRHSRSVFSLRCYKSETSFVP</sequence>
<dbReference type="GO" id="GO:0005829">
    <property type="term" value="C:cytosol"/>
    <property type="evidence" value="ECO:0007669"/>
    <property type="project" value="TreeGrafter"/>
</dbReference>
<proteinExistence type="predicted"/>
<dbReference type="Pfam" id="PF01037">
    <property type="entry name" value="AsnC_trans_reg"/>
    <property type="match status" value="1"/>
</dbReference>
<dbReference type="AlphaFoldDB" id="A0A1H8SYK4"/>
<dbReference type="GO" id="GO:0006355">
    <property type="term" value="P:regulation of DNA-templated transcription"/>
    <property type="evidence" value="ECO:0007669"/>
    <property type="project" value="UniProtKB-ARBA"/>
</dbReference>
<dbReference type="STRING" id="569882.SAMN04490248_113107"/>
<dbReference type="Gene3D" id="1.10.10.10">
    <property type="entry name" value="Winged helix-like DNA-binding domain superfamily/Winged helix DNA-binding domain"/>
    <property type="match status" value="1"/>
</dbReference>
<keyword evidence="2" id="KW-0238">DNA-binding</keyword>
<dbReference type="PROSITE" id="PS00519">
    <property type="entry name" value="HTH_ASNC_1"/>
    <property type="match status" value="1"/>
</dbReference>
<dbReference type="InterPro" id="IPR019888">
    <property type="entry name" value="Tscrpt_reg_AsnC-like"/>
</dbReference>
<dbReference type="InterPro" id="IPR011991">
    <property type="entry name" value="ArsR-like_HTH"/>
</dbReference>
<dbReference type="GO" id="GO:0043200">
    <property type="term" value="P:response to amino acid"/>
    <property type="evidence" value="ECO:0007669"/>
    <property type="project" value="TreeGrafter"/>
</dbReference>
<dbReference type="InterPro" id="IPR036390">
    <property type="entry name" value="WH_DNA-bd_sf"/>
</dbReference>
<dbReference type="InterPro" id="IPR019885">
    <property type="entry name" value="Tscrpt_reg_HTH_AsnC-type_CS"/>
</dbReference>
<keyword evidence="3" id="KW-0804">Transcription</keyword>
<evidence type="ECO:0000259" key="4">
    <source>
        <dbReference type="PROSITE" id="PS50956"/>
    </source>
</evidence>
<dbReference type="SUPFAM" id="SSF54909">
    <property type="entry name" value="Dimeric alpha+beta barrel"/>
    <property type="match status" value="1"/>
</dbReference>
<accession>A0A1H8SYK4</accession>
<feature type="domain" description="HTH asnC-type" evidence="4">
    <location>
        <begin position="6"/>
        <end position="65"/>
    </location>
</feature>
<keyword evidence="6" id="KW-1185">Reference proteome</keyword>
<organism evidence="5 6">
    <name type="scientific">Salinihabitans flavidus</name>
    <dbReference type="NCBI Taxonomy" id="569882"/>
    <lineage>
        <taxon>Bacteria</taxon>
        <taxon>Pseudomonadati</taxon>
        <taxon>Pseudomonadota</taxon>
        <taxon>Alphaproteobacteria</taxon>
        <taxon>Rhodobacterales</taxon>
        <taxon>Roseobacteraceae</taxon>
        <taxon>Salinihabitans</taxon>
    </lineage>
</organism>